<feature type="compositionally biased region" description="Basic and acidic residues" evidence="1">
    <location>
        <begin position="206"/>
        <end position="215"/>
    </location>
</feature>
<dbReference type="AlphaFoldDB" id="A0A6C1E448"/>
<feature type="compositionally biased region" description="Polar residues" evidence="1">
    <location>
        <begin position="272"/>
        <end position="288"/>
    </location>
</feature>
<accession>A0A6C1E448</accession>
<proteinExistence type="predicted"/>
<protein>
    <submittedName>
        <fullName evidence="2">Monopolin complex subunit lrs4</fullName>
    </submittedName>
</protein>
<dbReference type="OrthoDB" id="4058956at2759"/>
<sequence>MTTLLQLLSNYYKAKLESERIYNEYVQSQYEFASSDNLNNNKDNQFSKKVVDETLFLQRQIAQLNKQLQLSFQQNEKLLNVQKNQKALYQSKLSNKDTLIDDLKLKLKVEKIPINRERTPSITSDEQRDNLKSPHKPTIHLLSPIVNRDKIKNQTKDQNNNEPDSPISKRKSKGLRSLLSSGKNTIFDSISKNLDDEINENGPMRQDNESSKTADKSVSISPLLSKPAESHKEKKNSILKEYIFPSKDDHLADHDILPPRKLDNIELSSIGDSTTMTSRSSTANTNDTLRNEENRHGIDNLKRINTLVSSPVKGVSDTKKKRKLTRQRITTLPNSDEELNNDLNIDEFV</sequence>
<keyword evidence="3" id="KW-1185">Reference proteome</keyword>
<organism evidence="2 3">
    <name type="scientific">Saccharomyces pastorianus</name>
    <name type="common">Lager yeast</name>
    <name type="synonym">Saccharomyces cerevisiae x Saccharomyces eubayanus</name>
    <dbReference type="NCBI Taxonomy" id="27292"/>
    <lineage>
        <taxon>Eukaryota</taxon>
        <taxon>Fungi</taxon>
        <taxon>Dikarya</taxon>
        <taxon>Ascomycota</taxon>
        <taxon>Saccharomycotina</taxon>
        <taxon>Saccharomycetes</taxon>
        <taxon>Saccharomycetales</taxon>
        <taxon>Saccharomycetaceae</taxon>
        <taxon>Saccharomyces</taxon>
    </lineage>
</organism>
<feature type="region of interest" description="Disordered" evidence="1">
    <location>
        <begin position="118"/>
        <end position="174"/>
    </location>
</feature>
<feature type="region of interest" description="Disordered" evidence="1">
    <location>
        <begin position="195"/>
        <end position="234"/>
    </location>
</feature>
<evidence type="ECO:0000313" key="2">
    <source>
        <dbReference type="EMBL" id="QID83751.1"/>
    </source>
</evidence>
<evidence type="ECO:0000256" key="1">
    <source>
        <dbReference type="SAM" id="MobiDB-lite"/>
    </source>
</evidence>
<dbReference type="InterPro" id="IPR018479">
    <property type="entry name" value="Lrs4/Mde4"/>
</dbReference>
<evidence type="ECO:0000313" key="3">
    <source>
        <dbReference type="Proteomes" id="UP000501346"/>
    </source>
</evidence>
<gene>
    <name evidence="2" type="primary">LRS4_2</name>
    <name evidence="2" type="ORF">GRS66_006228</name>
</gene>
<name>A0A6C1E448_SACPS</name>
<reference evidence="2 3" key="1">
    <citation type="journal article" date="2019" name="BMC Genomics">
        <title>Chromosome level assembly and comparative genome analysis confirm lager-brewing yeasts originated from a single hybridization.</title>
        <authorList>
            <person name="Salazar A.N."/>
            <person name="Gorter de Vries A.R."/>
            <person name="van den Broek M."/>
            <person name="Brouwers N."/>
            <person name="de la Torre Cortes P."/>
            <person name="Kuijpers N.G.A."/>
            <person name="Daran J.G."/>
            <person name="Abeel T."/>
        </authorList>
    </citation>
    <scope>NUCLEOTIDE SEQUENCE [LARGE SCALE GENOMIC DNA]</scope>
    <source>
        <strain evidence="2 3">CBS 1483</strain>
    </source>
</reference>
<feature type="region of interest" description="Disordered" evidence="1">
    <location>
        <begin position="272"/>
        <end position="296"/>
    </location>
</feature>
<dbReference type="Proteomes" id="UP000501346">
    <property type="component" value="Chromosome SeII-SeIV"/>
</dbReference>
<dbReference type="EMBL" id="CP048999">
    <property type="protein sequence ID" value="QID83751.1"/>
    <property type="molecule type" value="Genomic_DNA"/>
</dbReference>
<feature type="compositionally biased region" description="Basic and acidic residues" evidence="1">
    <location>
        <begin position="118"/>
        <end position="132"/>
    </location>
</feature>
<dbReference type="Pfam" id="PF10422">
    <property type="entry name" value="LRS4"/>
    <property type="match status" value="1"/>
</dbReference>